<keyword evidence="2" id="KW-1133">Transmembrane helix</keyword>
<comment type="caution">
    <text evidence="4">The sequence shown here is derived from an EMBL/GenBank/DDBJ whole genome shotgun (WGS) entry which is preliminary data.</text>
</comment>
<feature type="transmembrane region" description="Helical" evidence="2">
    <location>
        <begin position="96"/>
        <end position="118"/>
    </location>
</feature>
<keyword evidence="2" id="KW-0812">Transmembrane</keyword>
<sequence>MSKLKECVLYVDGMHCAACEVLIEKKLLEQSGVESVDASLKGAKVTVHYSGDKKPSLQRLNKEFAGSGYVFSEQKSFSKRQSLISIKNGKLVLDKASFYGFSRAILLAAIILAAFFIFESLHIGQFVSIDASSSLPAFFVLGLVAGISSCAALIGGLLLSMTKQWHEIYAQADARTERSKPHIMFHLGRIVSFALLGGLLGLAGETISLSNTVVFSLLTILVSLVMLILALQMIGVEWAHKFRLTTPKFLSRFVADETNFQGRYMPAVIGALTFILPCGFTLTAQTIALASGSFLQGSLIMLFFALGTFIPLMGISLGGLIFNSKKSLSHKFNLVAGILVLFLLYTTSMVS</sequence>
<keyword evidence="1" id="KW-0479">Metal-binding</keyword>
<protein>
    <submittedName>
        <fullName evidence="4">Heavy-metal-associated domain protein</fullName>
    </submittedName>
</protein>
<keyword evidence="2" id="KW-0472">Membrane</keyword>
<gene>
    <name evidence="4" type="ORF">UZ20_WS6002000124</name>
</gene>
<dbReference type="EMBL" id="JYPD01000010">
    <property type="protein sequence ID" value="KXK10042.1"/>
    <property type="molecule type" value="Genomic_DNA"/>
</dbReference>
<proteinExistence type="predicted"/>
<feature type="transmembrane region" description="Helical" evidence="2">
    <location>
        <begin position="332"/>
        <end position="350"/>
    </location>
</feature>
<accession>A0A136KKU2</accession>
<dbReference type="InterPro" id="IPR017969">
    <property type="entry name" value="Heavy-metal-associated_CS"/>
</dbReference>
<evidence type="ECO:0000259" key="3">
    <source>
        <dbReference type="PROSITE" id="PS50846"/>
    </source>
</evidence>
<feature type="domain" description="HMA" evidence="3">
    <location>
        <begin position="5"/>
        <end position="72"/>
    </location>
</feature>
<dbReference type="Pfam" id="PF13386">
    <property type="entry name" value="DsbD_2"/>
    <property type="match status" value="1"/>
</dbReference>
<dbReference type="CDD" id="cd00371">
    <property type="entry name" value="HMA"/>
    <property type="match status" value="1"/>
</dbReference>
<organism evidence="4 5">
    <name type="scientific">candidate division WS6 bacterium OLB21</name>
    <dbReference type="NCBI Taxonomy" id="1617427"/>
    <lineage>
        <taxon>Bacteria</taxon>
        <taxon>Candidatus Dojkabacteria</taxon>
    </lineage>
</organism>
<feature type="transmembrane region" description="Helical" evidence="2">
    <location>
        <begin position="299"/>
        <end position="320"/>
    </location>
</feature>
<evidence type="ECO:0000313" key="4">
    <source>
        <dbReference type="EMBL" id="KXK10042.1"/>
    </source>
</evidence>
<dbReference type="PROSITE" id="PS01047">
    <property type="entry name" value="HMA_1"/>
    <property type="match status" value="1"/>
</dbReference>
<dbReference type="GO" id="GO:0046872">
    <property type="term" value="F:metal ion binding"/>
    <property type="evidence" value="ECO:0007669"/>
    <property type="project" value="UniProtKB-KW"/>
</dbReference>
<dbReference type="Gene3D" id="3.30.70.100">
    <property type="match status" value="1"/>
</dbReference>
<dbReference type="InterPro" id="IPR006121">
    <property type="entry name" value="HMA_dom"/>
</dbReference>
<dbReference type="InterPro" id="IPR039447">
    <property type="entry name" value="UreH-like_TM_dom"/>
</dbReference>
<feature type="transmembrane region" description="Helical" evidence="2">
    <location>
        <begin position="138"/>
        <end position="162"/>
    </location>
</feature>
<evidence type="ECO:0000256" key="1">
    <source>
        <dbReference type="ARBA" id="ARBA00022723"/>
    </source>
</evidence>
<dbReference type="SUPFAM" id="SSF55008">
    <property type="entry name" value="HMA, heavy metal-associated domain"/>
    <property type="match status" value="1"/>
</dbReference>
<dbReference type="InterPro" id="IPR036163">
    <property type="entry name" value="HMA_dom_sf"/>
</dbReference>
<dbReference type="PANTHER" id="PTHR42208:SF1">
    <property type="entry name" value="HEAVY METAL TRANSPORTER"/>
    <property type="match status" value="1"/>
</dbReference>
<feature type="transmembrane region" description="Helical" evidence="2">
    <location>
        <begin position="183"/>
        <end position="202"/>
    </location>
</feature>
<feature type="transmembrane region" description="Helical" evidence="2">
    <location>
        <begin position="214"/>
        <end position="234"/>
    </location>
</feature>
<evidence type="ECO:0000313" key="5">
    <source>
        <dbReference type="Proteomes" id="UP000070449"/>
    </source>
</evidence>
<feature type="transmembrane region" description="Helical" evidence="2">
    <location>
        <begin position="267"/>
        <end position="287"/>
    </location>
</feature>
<dbReference type="AlphaFoldDB" id="A0A136KKU2"/>
<dbReference type="Proteomes" id="UP000070449">
    <property type="component" value="Unassembled WGS sequence"/>
</dbReference>
<reference evidence="4 5" key="1">
    <citation type="submission" date="2015-02" db="EMBL/GenBank/DDBJ databases">
        <title>Improved understanding of the partial-nitritation anammox process through 23 genomes representing the majority of the microbial community.</title>
        <authorList>
            <person name="Speth D.R."/>
            <person name="In T Zandt M."/>
            <person name="Guerrero Cruz S."/>
            <person name="Jetten M.S."/>
            <person name="Dutilh B.E."/>
        </authorList>
    </citation>
    <scope>NUCLEOTIDE SEQUENCE [LARGE SCALE GENOMIC DNA]</scope>
    <source>
        <strain evidence="4">OLB21</strain>
    </source>
</reference>
<dbReference type="PROSITE" id="PS50846">
    <property type="entry name" value="HMA_2"/>
    <property type="match status" value="1"/>
</dbReference>
<dbReference type="Pfam" id="PF00403">
    <property type="entry name" value="HMA"/>
    <property type="match status" value="1"/>
</dbReference>
<name>A0A136KKU2_9BACT</name>
<evidence type="ECO:0000256" key="2">
    <source>
        <dbReference type="SAM" id="Phobius"/>
    </source>
</evidence>
<dbReference type="STRING" id="1617427.UZ20_WS6002000124"/>
<dbReference type="PANTHER" id="PTHR42208">
    <property type="entry name" value="HEAVY METAL TRANSPORTER-RELATED"/>
    <property type="match status" value="1"/>
</dbReference>